<evidence type="ECO:0000256" key="3">
    <source>
        <dbReference type="ARBA" id="ARBA00022833"/>
    </source>
</evidence>
<dbReference type="PROSITE" id="PS00518">
    <property type="entry name" value="ZF_RING_1"/>
    <property type="match status" value="1"/>
</dbReference>
<organism evidence="7 8">
    <name type="scientific">Podospora didyma</name>
    <dbReference type="NCBI Taxonomy" id="330526"/>
    <lineage>
        <taxon>Eukaryota</taxon>
        <taxon>Fungi</taxon>
        <taxon>Dikarya</taxon>
        <taxon>Ascomycota</taxon>
        <taxon>Pezizomycotina</taxon>
        <taxon>Sordariomycetes</taxon>
        <taxon>Sordariomycetidae</taxon>
        <taxon>Sordariales</taxon>
        <taxon>Podosporaceae</taxon>
        <taxon>Podospora</taxon>
    </lineage>
</organism>
<dbReference type="SMART" id="SM00184">
    <property type="entry name" value="RING"/>
    <property type="match status" value="1"/>
</dbReference>
<evidence type="ECO:0000256" key="5">
    <source>
        <dbReference type="SAM" id="MobiDB-lite"/>
    </source>
</evidence>
<dbReference type="InterPro" id="IPR017907">
    <property type="entry name" value="Znf_RING_CS"/>
</dbReference>
<dbReference type="SUPFAM" id="SSF57850">
    <property type="entry name" value="RING/U-box"/>
    <property type="match status" value="1"/>
</dbReference>
<dbReference type="GO" id="GO:0008270">
    <property type="term" value="F:zinc ion binding"/>
    <property type="evidence" value="ECO:0007669"/>
    <property type="project" value="UniProtKB-KW"/>
</dbReference>
<proteinExistence type="predicted"/>
<comment type="caution">
    <text evidence="7">The sequence shown here is derived from an EMBL/GenBank/DDBJ whole genome shotgun (WGS) entry which is preliminary data.</text>
</comment>
<reference evidence="7" key="2">
    <citation type="submission" date="2023-06" db="EMBL/GenBank/DDBJ databases">
        <authorList>
            <consortium name="Lawrence Berkeley National Laboratory"/>
            <person name="Haridas S."/>
            <person name="Hensen N."/>
            <person name="Bonometti L."/>
            <person name="Westerberg I."/>
            <person name="Brannstrom I.O."/>
            <person name="Guillou S."/>
            <person name="Cros-Aarteil S."/>
            <person name="Calhoun S."/>
            <person name="Kuo A."/>
            <person name="Mondo S."/>
            <person name="Pangilinan J."/>
            <person name="Riley R."/>
            <person name="LaButti K."/>
            <person name="Andreopoulos B."/>
            <person name="Lipzen A."/>
            <person name="Chen C."/>
            <person name="Yanf M."/>
            <person name="Daum C."/>
            <person name="Ng V."/>
            <person name="Clum A."/>
            <person name="Steindorff A."/>
            <person name="Ohm R."/>
            <person name="Martin F."/>
            <person name="Silar P."/>
            <person name="Natvig D."/>
            <person name="Lalanne C."/>
            <person name="Gautier V."/>
            <person name="Ament-velasquez S.L."/>
            <person name="Kruys A."/>
            <person name="Hutchinson M.I."/>
            <person name="Powell A.J."/>
            <person name="Barry K."/>
            <person name="Miller A.N."/>
            <person name="Grigoriev I.V."/>
            <person name="Debuchy R."/>
            <person name="Gladieux P."/>
            <person name="Thoren M.H."/>
            <person name="Johannesson H."/>
        </authorList>
    </citation>
    <scope>NUCLEOTIDE SEQUENCE</scope>
    <source>
        <strain evidence="7">CBS 232.78</strain>
    </source>
</reference>
<reference evidence="7" key="1">
    <citation type="journal article" date="2023" name="Mol. Phylogenet. Evol.">
        <title>Genome-scale phylogeny and comparative genomics of the fungal order Sordariales.</title>
        <authorList>
            <person name="Hensen N."/>
            <person name="Bonometti L."/>
            <person name="Westerberg I."/>
            <person name="Brannstrom I.O."/>
            <person name="Guillou S."/>
            <person name="Cros-Aarteil S."/>
            <person name="Calhoun S."/>
            <person name="Haridas S."/>
            <person name="Kuo A."/>
            <person name="Mondo S."/>
            <person name="Pangilinan J."/>
            <person name="Riley R."/>
            <person name="LaButti K."/>
            <person name="Andreopoulos B."/>
            <person name="Lipzen A."/>
            <person name="Chen C."/>
            <person name="Yan M."/>
            <person name="Daum C."/>
            <person name="Ng V."/>
            <person name="Clum A."/>
            <person name="Steindorff A."/>
            <person name="Ohm R.A."/>
            <person name="Martin F."/>
            <person name="Silar P."/>
            <person name="Natvig D.O."/>
            <person name="Lalanne C."/>
            <person name="Gautier V."/>
            <person name="Ament-Velasquez S.L."/>
            <person name="Kruys A."/>
            <person name="Hutchinson M.I."/>
            <person name="Powell A.J."/>
            <person name="Barry K."/>
            <person name="Miller A.N."/>
            <person name="Grigoriev I.V."/>
            <person name="Debuchy R."/>
            <person name="Gladieux P."/>
            <person name="Hiltunen Thoren M."/>
            <person name="Johannesson H."/>
        </authorList>
    </citation>
    <scope>NUCLEOTIDE SEQUENCE</scope>
    <source>
        <strain evidence="7">CBS 232.78</strain>
    </source>
</reference>
<accession>A0AAE0NYK1</accession>
<protein>
    <recommendedName>
        <fullName evidence="6">RING-type domain-containing protein</fullName>
    </recommendedName>
</protein>
<evidence type="ECO:0000313" key="8">
    <source>
        <dbReference type="Proteomes" id="UP001285441"/>
    </source>
</evidence>
<dbReference type="Gene3D" id="3.30.40.10">
    <property type="entry name" value="Zinc/RING finger domain, C3HC4 (zinc finger)"/>
    <property type="match status" value="1"/>
</dbReference>
<evidence type="ECO:0000256" key="4">
    <source>
        <dbReference type="PROSITE-ProRule" id="PRU00175"/>
    </source>
</evidence>
<dbReference type="InterPro" id="IPR013083">
    <property type="entry name" value="Znf_RING/FYVE/PHD"/>
</dbReference>
<keyword evidence="3" id="KW-0862">Zinc</keyword>
<dbReference type="AlphaFoldDB" id="A0AAE0NYK1"/>
<feature type="domain" description="RING-type" evidence="6">
    <location>
        <begin position="141"/>
        <end position="200"/>
    </location>
</feature>
<dbReference type="InterPro" id="IPR001841">
    <property type="entry name" value="Znf_RING"/>
</dbReference>
<feature type="compositionally biased region" description="Low complexity" evidence="5">
    <location>
        <begin position="61"/>
        <end position="90"/>
    </location>
</feature>
<name>A0AAE0NYK1_9PEZI</name>
<keyword evidence="2 4" id="KW-0863">Zinc-finger</keyword>
<dbReference type="PROSITE" id="PS50089">
    <property type="entry name" value="ZF_RING_2"/>
    <property type="match status" value="1"/>
</dbReference>
<evidence type="ECO:0000259" key="6">
    <source>
        <dbReference type="PROSITE" id="PS50089"/>
    </source>
</evidence>
<feature type="compositionally biased region" description="Basic and acidic residues" evidence="5">
    <location>
        <begin position="34"/>
        <end position="51"/>
    </location>
</feature>
<feature type="compositionally biased region" description="Acidic residues" evidence="5">
    <location>
        <begin position="253"/>
        <end position="268"/>
    </location>
</feature>
<dbReference type="EMBL" id="JAULSW010000002">
    <property type="protein sequence ID" value="KAK3389929.1"/>
    <property type="molecule type" value="Genomic_DNA"/>
</dbReference>
<feature type="region of interest" description="Disordered" evidence="5">
    <location>
        <begin position="245"/>
        <end position="268"/>
    </location>
</feature>
<feature type="region of interest" description="Disordered" evidence="5">
    <location>
        <begin position="1"/>
        <end position="90"/>
    </location>
</feature>
<keyword evidence="1" id="KW-0479">Metal-binding</keyword>
<evidence type="ECO:0000313" key="7">
    <source>
        <dbReference type="EMBL" id="KAK3389929.1"/>
    </source>
</evidence>
<gene>
    <name evidence="7" type="ORF">B0H63DRAFT_446087</name>
</gene>
<evidence type="ECO:0000256" key="2">
    <source>
        <dbReference type="ARBA" id="ARBA00022771"/>
    </source>
</evidence>
<keyword evidence="8" id="KW-1185">Reference proteome</keyword>
<evidence type="ECO:0000256" key="1">
    <source>
        <dbReference type="ARBA" id="ARBA00022723"/>
    </source>
</evidence>
<feature type="compositionally biased region" description="Polar residues" evidence="5">
    <location>
        <begin position="1"/>
        <end position="17"/>
    </location>
</feature>
<dbReference type="Proteomes" id="UP001285441">
    <property type="component" value="Unassembled WGS sequence"/>
</dbReference>
<sequence length="268" mass="29651">MSDIFSGQQAPDTTGAPSRSRPVAATNGNGESQEEGRAVVTAEERKRKAEEELQNAAKRVAPSPNSSNNNIASFNGTSSSNTMPSFNSSSSNNMYARLPPAAFSVLRPKREEEVLWTRILGFLTSPTDPMRPKLTMPYAMCIICGDELDISGIKPTKPDVVRVPGVVLVLCDHMFCKQCYFRHELYSAAKYRRFSCPVCKCGKDKFRERGRCRCGFPVKPLPTSRVVAGPRGDVSSWAEAGVEFPCRRHTGNEEEDAEDDDEEDEEED</sequence>